<accession>A0A1H0U9W3</accession>
<organism evidence="5 6">
    <name type="scientific">Selenomonas ruminantium</name>
    <dbReference type="NCBI Taxonomy" id="971"/>
    <lineage>
        <taxon>Bacteria</taxon>
        <taxon>Bacillati</taxon>
        <taxon>Bacillota</taxon>
        <taxon>Negativicutes</taxon>
        <taxon>Selenomonadales</taxon>
        <taxon>Selenomonadaceae</taxon>
        <taxon>Selenomonas</taxon>
    </lineage>
</organism>
<keyword evidence="3" id="KW-0804">Transcription</keyword>
<dbReference type="SMART" id="SM01134">
    <property type="entry name" value="DeoRC"/>
    <property type="match status" value="1"/>
</dbReference>
<dbReference type="OrthoDB" id="9797223at2"/>
<protein>
    <submittedName>
        <fullName evidence="5">Transcriptional regulator, DeoR family</fullName>
    </submittedName>
</protein>
<name>A0A1H0U9W3_SELRU</name>
<dbReference type="SMART" id="SM00420">
    <property type="entry name" value="HTH_DEOR"/>
    <property type="match status" value="1"/>
</dbReference>
<gene>
    <name evidence="5" type="ORF">SAMN05216366_13020</name>
</gene>
<dbReference type="InterPro" id="IPR014036">
    <property type="entry name" value="DeoR-like_C"/>
</dbReference>
<dbReference type="PANTHER" id="PTHR30363:SF44">
    <property type="entry name" value="AGA OPERON TRANSCRIPTIONAL REPRESSOR-RELATED"/>
    <property type="match status" value="1"/>
</dbReference>
<sequence length="219" mass="24783">MNSRERRHFLLQELQETKAVYVRELADRLAVSDMTIRRDLRMTKEKNAIAEFCAGLIKEGNAIYLDTGSTNIEIAEELKNRQNIAVLSHSLPIHNILSANDKLQLIAMPGFYRSSPHGFFGDLTCRMIKNFRIDIAFLGISSIDASGIMSPDFDDQAVKLALLERANKKVVVFDHTKINHLSFMQVCALKDIDMLVTDKQADQEFLTATRKQGVEIVQV</sequence>
<evidence type="ECO:0000313" key="5">
    <source>
        <dbReference type="EMBL" id="SDP62959.1"/>
    </source>
</evidence>
<dbReference type="PANTHER" id="PTHR30363">
    <property type="entry name" value="HTH-TYPE TRANSCRIPTIONAL REGULATOR SRLR-RELATED"/>
    <property type="match status" value="1"/>
</dbReference>
<evidence type="ECO:0000256" key="3">
    <source>
        <dbReference type="ARBA" id="ARBA00023163"/>
    </source>
</evidence>
<dbReference type="Pfam" id="PF00455">
    <property type="entry name" value="DeoRC"/>
    <property type="match status" value="1"/>
</dbReference>
<reference evidence="5 6" key="1">
    <citation type="submission" date="2016-10" db="EMBL/GenBank/DDBJ databases">
        <authorList>
            <person name="de Groot N.N."/>
        </authorList>
    </citation>
    <scope>NUCLEOTIDE SEQUENCE [LARGE SCALE GENOMIC DNA]</scope>
    <source>
        <strain evidence="5 6">S137</strain>
    </source>
</reference>
<feature type="domain" description="HTH deoR-type" evidence="4">
    <location>
        <begin position="3"/>
        <end position="58"/>
    </location>
</feature>
<evidence type="ECO:0000256" key="2">
    <source>
        <dbReference type="ARBA" id="ARBA00023125"/>
    </source>
</evidence>
<dbReference type="InterPro" id="IPR050313">
    <property type="entry name" value="Carb_Metab_HTH_regulators"/>
</dbReference>
<dbReference type="PROSITE" id="PS51000">
    <property type="entry name" value="HTH_DEOR_2"/>
    <property type="match status" value="1"/>
</dbReference>
<dbReference type="InterPro" id="IPR018356">
    <property type="entry name" value="Tscrpt_reg_HTH_DeoR_CS"/>
</dbReference>
<keyword evidence="1" id="KW-0805">Transcription regulation</keyword>
<keyword evidence="2" id="KW-0238">DNA-binding</keyword>
<dbReference type="AlphaFoldDB" id="A0A1H0U9W3"/>
<dbReference type="InterPro" id="IPR036390">
    <property type="entry name" value="WH_DNA-bd_sf"/>
</dbReference>
<dbReference type="InterPro" id="IPR001034">
    <property type="entry name" value="DeoR_HTH"/>
</dbReference>
<dbReference type="RefSeq" id="WP_074573119.1">
    <property type="nucleotide sequence ID" value="NZ_FNJQ01000030.1"/>
</dbReference>
<dbReference type="SUPFAM" id="SSF100950">
    <property type="entry name" value="NagB/RpiA/CoA transferase-like"/>
    <property type="match status" value="1"/>
</dbReference>
<evidence type="ECO:0000259" key="4">
    <source>
        <dbReference type="PROSITE" id="PS51000"/>
    </source>
</evidence>
<dbReference type="GO" id="GO:0003700">
    <property type="term" value="F:DNA-binding transcription factor activity"/>
    <property type="evidence" value="ECO:0007669"/>
    <property type="project" value="InterPro"/>
</dbReference>
<dbReference type="InterPro" id="IPR037171">
    <property type="entry name" value="NagB/RpiA_transferase-like"/>
</dbReference>
<dbReference type="Proteomes" id="UP000182412">
    <property type="component" value="Unassembled WGS sequence"/>
</dbReference>
<dbReference type="PROSITE" id="PS00894">
    <property type="entry name" value="HTH_DEOR_1"/>
    <property type="match status" value="1"/>
</dbReference>
<dbReference type="SUPFAM" id="SSF46785">
    <property type="entry name" value="Winged helix' DNA-binding domain"/>
    <property type="match status" value="1"/>
</dbReference>
<proteinExistence type="predicted"/>
<dbReference type="Gene3D" id="3.40.50.1360">
    <property type="match status" value="1"/>
</dbReference>
<evidence type="ECO:0000256" key="1">
    <source>
        <dbReference type="ARBA" id="ARBA00023015"/>
    </source>
</evidence>
<dbReference type="GO" id="GO:0003677">
    <property type="term" value="F:DNA binding"/>
    <property type="evidence" value="ECO:0007669"/>
    <property type="project" value="UniProtKB-KW"/>
</dbReference>
<evidence type="ECO:0000313" key="6">
    <source>
        <dbReference type="Proteomes" id="UP000182412"/>
    </source>
</evidence>
<dbReference type="EMBL" id="FNJQ01000030">
    <property type="protein sequence ID" value="SDP62959.1"/>
    <property type="molecule type" value="Genomic_DNA"/>
</dbReference>